<gene>
    <name evidence="4" type="ORF">DPMN_039420</name>
</gene>
<dbReference type="EMBL" id="JAIWYP010000002">
    <property type="protein sequence ID" value="KAH3876138.1"/>
    <property type="molecule type" value="Genomic_DNA"/>
</dbReference>
<organism evidence="4 5">
    <name type="scientific">Dreissena polymorpha</name>
    <name type="common">Zebra mussel</name>
    <name type="synonym">Mytilus polymorpha</name>
    <dbReference type="NCBI Taxonomy" id="45954"/>
    <lineage>
        <taxon>Eukaryota</taxon>
        <taxon>Metazoa</taxon>
        <taxon>Spiralia</taxon>
        <taxon>Lophotrochozoa</taxon>
        <taxon>Mollusca</taxon>
        <taxon>Bivalvia</taxon>
        <taxon>Autobranchia</taxon>
        <taxon>Heteroconchia</taxon>
        <taxon>Euheterodonta</taxon>
        <taxon>Imparidentia</taxon>
        <taxon>Neoheterodontei</taxon>
        <taxon>Myida</taxon>
        <taxon>Dreissenoidea</taxon>
        <taxon>Dreissenidae</taxon>
        <taxon>Dreissena</taxon>
    </lineage>
</organism>
<evidence type="ECO:0000256" key="2">
    <source>
        <dbReference type="SAM" id="Coils"/>
    </source>
</evidence>
<reference evidence="4" key="2">
    <citation type="submission" date="2020-11" db="EMBL/GenBank/DDBJ databases">
        <authorList>
            <person name="McCartney M.A."/>
            <person name="Auch B."/>
            <person name="Kono T."/>
            <person name="Mallez S."/>
            <person name="Becker A."/>
            <person name="Gohl D.M."/>
            <person name="Silverstein K.A.T."/>
            <person name="Koren S."/>
            <person name="Bechman K.B."/>
            <person name="Herman A."/>
            <person name="Abrahante J.E."/>
            <person name="Garbe J."/>
        </authorList>
    </citation>
    <scope>NUCLEOTIDE SEQUENCE</scope>
    <source>
        <strain evidence="4">Duluth1</strain>
        <tissue evidence="4">Whole animal</tissue>
    </source>
</reference>
<dbReference type="InterPro" id="IPR002928">
    <property type="entry name" value="Myosin_tail"/>
</dbReference>
<dbReference type="Pfam" id="PF01576">
    <property type="entry name" value="Myosin_tail_1"/>
    <property type="match status" value="1"/>
</dbReference>
<dbReference type="Gene3D" id="1.20.5.340">
    <property type="match status" value="1"/>
</dbReference>
<dbReference type="AlphaFoldDB" id="A0A9D4MFX7"/>
<evidence type="ECO:0000313" key="4">
    <source>
        <dbReference type="EMBL" id="KAH3876138.1"/>
    </source>
</evidence>
<reference evidence="4" key="1">
    <citation type="journal article" date="2019" name="bioRxiv">
        <title>The Genome of the Zebra Mussel, Dreissena polymorpha: A Resource for Invasive Species Research.</title>
        <authorList>
            <person name="McCartney M.A."/>
            <person name="Auch B."/>
            <person name="Kono T."/>
            <person name="Mallez S."/>
            <person name="Zhang Y."/>
            <person name="Obille A."/>
            <person name="Becker A."/>
            <person name="Abrahante J.E."/>
            <person name="Garbe J."/>
            <person name="Badalamenti J.P."/>
            <person name="Herman A."/>
            <person name="Mangelson H."/>
            <person name="Liachko I."/>
            <person name="Sullivan S."/>
            <person name="Sone E.D."/>
            <person name="Koren S."/>
            <person name="Silverstein K.A.T."/>
            <person name="Beckman K.B."/>
            <person name="Gohl D.M."/>
        </authorList>
    </citation>
    <scope>NUCLEOTIDE SEQUENCE</scope>
    <source>
        <strain evidence="4">Duluth1</strain>
        <tissue evidence="4">Whole animal</tissue>
    </source>
</reference>
<proteinExistence type="predicted"/>
<dbReference type="GO" id="GO:0016459">
    <property type="term" value="C:myosin complex"/>
    <property type="evidence" value="ECO:0007669"/>
    <property type="project" value="InterPro"/>
</dbReference>
<evidence type="ECO:0000259" key="3">
    <source>
        <dbReference type="Pfam" id="PF01576"/>
    </source>
</evidence>
<evidence type="ECO:0000313" key="5">
    <source>
        <dbReference type="Proteomes" id="UP000828390"/>
    </source>
</evidence>
<sequence>MQNQLQEVLEDLETERDTRIKAERQKKDLNEELEALKTELEDSLDTTAAFQDLRVKREDELKDLNGTIEKNQKTHEAQVAEMRTKHTQQMEQYNEELENVRKVGW</sequence>
<keyword evidence="1 2" id="KW-0175">Coiled coil</keyword>
<accession>A0A9D4MFX7</accession>
<keyword evidence="5" id="KW-1185">Reference proteome</keyword>
<comment type="caution">
    <text evidence="4">The sequence shown here is derived from an EMBL/GenBank/DDBJ whole genome shotgun (WGS) entry which is preliminary data.</text>
</comment>
<dbReference type="Proteomes" id="UP000828390">
    <property type="component" value="Unassembled WGS sequence"/>
</dbReference>
<feature type="domain" description="Myosin tail" evidence="3">
    <location>
        <begin position="1"/>
        <end position="103"/>
    </location>
</feature>
<name>A0A9D4MFX7_DREPO</name>
<feature type="coiled-coil region" evidence="2">
    <location>
        <begin position="5"/>
        <end position="46"/>
    </location>
</feature>
<protein>
    <recommendedName>
        <fullName evidence="3">Myosin tail domain-containing protein</fullName>
    </recommendedName>
</protein>
<evidence type="ECO:0000256" key="1">
    <source>
        <dbReference type="ARBA" id="ARBA00023054"/>
    </source>
</evidence>